<dbReference type="EMBL" id="JBBKTX010000010">
    <property type="protein sequence ID" value="MFK4752652.1"/>
    <property type="molecule type" value="Genomic_DNA"/>
</dbReference>
<dbReference type="PROSITE" id="PS00629">
    <property type="entry name" value="IMP_1"/>
    <property type="match status" value="1"/>
</dbReference>
<keyword evidence="6" id="KW-0805">Transcription regulation</keyword>
<dbReference type="Proteomes" id="UP001620597">
    <property type="component" value="Unassembled WGS sequence"/>
</dbReference>
<dbReference type="InterPro" id="IPR020550">
    <property type="entry name" value="Inositol_monophosphatase_CS"/>
</dbReference>
<comment type="catalytic activity">
    <reaction evidence="1 8">
        <text>a myo-inositol phosphate + H2O = myo-inositol + phosphate</text>
        <dbReference type="Rhea" id="RHEA:24056"/>
        <dbReference type="ChEBI" id="CHEBI:15377"/>
        <dbReference type="ChEBI" id="CHEBI:17268"/>
        <dbReference type="ChEBI" id="CHEBI:43474"/>
        <dbReference type="ChEBI" id="CHEBI:84139"/>
        <dbReference type="EC" id="3.1.3.25"/>
    </reaction>
</comment>
<dbReference type="PANTHER" id="PTHR20854">
    <property type="entry name" value="INOSITOL MONOPHOSPHATASE"/>
    <property type="match status" value="1"/>
</dbReference>
<sequence length="269" mass="29707">MNYQPMLDLALSLARQAGDTITQMRNDLQINFKYDGAELVTQADVAADQLISSGILAAFPDHQLLSEELGPENSTQCEHLWIIDPIDGTVNYAHGQHQVAVSIAYYHQGEAKAAVVHSPFQGETFHALEGHGAYMNDQPIHCSSKTELNRALIATGFPYQKDDLDYLLGRLEQVLKHCADLRRVGAAALDMCWVACGRLDGYYENVKVWDCAAAQLIAREAGARLGHIHPLADNDNPQLISRNIMIVTPALFEPLQALLQQSDVRYGRG</sequence>
<dbReference type="PANTHER" id="PTHR20854:SF4">
    <property type="entry name" value="INOSITOL-1-MONOPHOSPHATASE-RELATED"/>
    <property type="match status" value="1"/>
</dbReference>
<comment type="caution">
    <text evidence="9">The sequence shown here is derived from an EMBL/GenBank/DDBJ whole genome shotgun (WGS) entry which is preliminary data.</text>
</comment>
<evidence type="ECO:0000256" key="4">
    <source>
        <dbReference type="ARBA" id="ARBA00022723"/>
    </source>
</evidence>
<dbReference type="CDD" id="cd01639">
    <property type="entry name" value="IMPase"/>
    <property type="match status" value="1"/>
</dbReference>
<dbReference type="PROSITE" id="PS00630">
    <property type="entry name" value="IMP_2"/>
    <property type="match status" value="1"/>
</dbReference>
<dbReference type="PRINTS" id="PR00377">
    <property type="entry name" value="IMPHPHTASES"/>
</dbReference>
<keyword evidence="10" id="KW-1185">Reference proteome</keyword>
<dbReference type="InterPro" id="IPR000760">
    <property type="entry name" value="Inositol_monophosphatase-like"/>
</dbReference>
<proteinExistence type="inferred from homology"/>
<gene>
    <name evidence="9" type="ORF">WG929_09570</name>
</gene>
<dbReference type="GO" id="GO:0016787">
    <property type="term" value="F:hydrolase activity"/>
    <property type="evidence" value="ECO:0007669"/>
    <property type="project" value="UniProtKB-KW"/>
</dbReference>
<comment type="cofactor">
    <cofactor evidence="2 8">
        <name>Mg(2+)</name>
        <dbReference type="ChEBI" id="CHEBI:18420"/>
    </cofactor>
</comment>
<dbReference type="Gene3D" id="3.40.190.80">
    <property type="match status" value="1"/>
</dbReference>
<keyword evidence="7 8" id="KW-0460">Magnesium</keyword>
<evidence type="ECO:0000256" key="2">
    <source>
        <dbReference type="ARBA" id="ARBA00001946"/>
    </source>
</evidence>
<name>A0ABW8NI55_9GAMM</name>
<keyword evidence="4 8" id="KW-0479">Metal-binding</keyword>
<evidence type="ECO:0000256" key="3">
    <source>
        <dbReference type="ARBA" id="ARBA00009759"/>
    </source>
</evidence>
<evidence type="ECO:0000256" key="5">
    <source>
        <dbReference type="ARBA" id="ARBA00022801"/>
    </source>
</evidence>
<evidence type="ECO:0000313" key="9">
    <source>
        <dbReference type="EMBL" id="MFK4752652.1"/>
    </source>
</evidence>
<keyword evidence="5 8" id="KW-0378">Hydrolase</keyword>
<dbReference type="InterPro" id="IPR033942">
    <property type="entry name" value="IMPase"/>
</dbReference>
<evidence type="ECO:0000256" key="7">
    <source>
        <dbReference type="ARBA" id="ARBA00022842"/>
    </source>
</evidence>
<accession>A0ABW8NI55</accession>
<dbReference type="InterPro" id="IPR020583">
    <property type="entry name" value="Inositol_monoP_metal-BS"/>
</dbReference>
<evidence type="ECO:0000256" key="6">
    <source>
        <dbReference type="ARBA" id="ARBA00022814"/>
    </source>
</evidence>
<dbReference type="RefSeq" id="WP_416205857.1">
    <property type="nucleotide sequence ID" value="NZ_JBBKTX010000010.1"/>
</dbReference>
<dbReference type="EC" id="3.1.3.25" evidence="8"/>
<keyword evidence="6" id="KW-0804">Transcription</keyword>
<reference evidence="9 10" key="1">
    <citation type="submission" date="2024-03" db="EMBL/GenBank/DDBJ databases">
        <title>High-quality draft genome sequence of Oceanobacter sp. wDCs-4.</title>
        <authorList>
            <person name="Dong C."/>
        </authorList>
    </citation>
    <scope>NUCLEOTIDE SEQUENCE [LARGE SCALE GENOMIC DNA]</scope>
    <source>
        <strain evidence="10">wDCs-4</strain>
    </source>
</reference>
<protein>
    <recommendedName>
        <fullName evidence="8">Inositol-1-monophosphatase</fullName>
        <ecNumber evidence="8">3.1.3.25</ecNumber>
    </recommendedName>
</protein>
<comment type="similarity">
    <text evidence="3 8">Belongs to the inositol monophosphatase superfamily.</text>
</comment>
<evidence type="ECO:0000313" key="10">
    <source>
        <dbReference type="Proteomes" id="UP001620597"/>
    </source>
</evidence>
<keyword evidence="6" id="KW-0889">Transcription antitermination</keyword>
<evidence type="ECO:0000256" key="1">
    <source>
        <dbReference type="ARBA" id="ARBA00001033"/>
    </source>
</evidence>
<organism evidence="9 10">
    <name type="scientific">Oceanobacter antarcticus</name>
    <dbReference type="NCBI Taxonomy" id="3133425"/>
    <lineage>
        <taxon>Bacteria</taxon>
        <taxon>Pseudomonadati</taxon>
        <taxon>Pseudomonadota</taxon>
        <taxon>Gammaproteobacteria</taxon>
        <taxon>Oceanospirillales</taxon>
        <taxon>Oceanospirillaceae</taxon>
        <taxon>Oceanobacter</taxon>
    </lineage>
</organism>
<dbReference type="Pfam" id="PF00459">
    <property type="entry name" value="Inositol_P"/>
    <property type="match status" value="1"/>
</dbReference>
<dbReference type="SUPFAM" id="SSF56655">
    <property type="entry name" value="Carbohydrate phosphatase"/>
    <property type="match status" value="1"/>
</dbReference>
<dbReference type="Gene3D" id="3.30.540.10">
    <property type="entry name" value="Fructose-1,6-Bisphosphatase, subunit A, domain 1"/>
    <property type="match status" value="1"/>
</dbReference>
<evidence type="ECO:0000256" key="8">
    <source>
        <dbReference type="RuleBase" id="RU364068"/>
    </source>
</evidence>